<proteinExistence type="predicted"/>
<evidence type="ECO:0000313" key="2">
    <source>
        <dbReference type="Proteomes" id="UP000679691"/>
    </source>
</evidence>
<name>A0A8T4HCA2_9SPHI</name>
<accession>A0A8T4HCA2</accession>
<gene>
    <name evidence="1" type="ORF">J5U18_13710</name>
</gene>
<dbReference type="RefSeq" id="WP_353548101.1">
    <property type="nucleotide sequence ID" value="NZ_JAGKSB010000030.1"/>
</dbReference>
<keyword evidence="2" id="KW-1185">Reference proteome</keyword>
<dbReference type="AlphaFoldDB" id="A0A8T4HCA2"/>
<evidence type="ECO:0000313" key="1">
    <source>
        <dbReference type="EMBL" id="MBP3944589.1"/>
    </source>
</evidence>
<dbReference type="Gene3D" id="3.30.460.40">
    <property type="match status" value="1"/>
</dbReference>
<dbReference type="Proteomes" id="UP000679691">
    <property type="component" value="Unassembled WGS sequence"/>
</dbReference>
<sequence length="228" mass="26340">MSYQQNLVRIKVVFDALEELGPKVIFVGGATVSLYADRIGEETRPTDDVDILIEVLHYSDYAGIEEKLRLKGFSNDVESGVICRYKVQGIVVDVMPTAEEILGFANKWYIEGYKYAMEHVINESYKINIFSPPYFLATKLEAFKDRGKNDGRWSTDFEDIVYVLNNRSKIWSEIGEADYNVKSYLLTEFKNLVENKYIDEWISSHLGYGEQERTYHIIGSINELLEKN</sequence>
<protein>
    <recommendedName>
        <fullName evidence="3">Nucleotidyl transferase AbiEii toxin, Type IV TA system</fullName>
    </recommendedName>
</protein>
<comment type="caution">
    <text evidence="1">The sequence shown here is derived from an EMBL/GenBank/DDBJ whole genome shotgun (WGS) entry which is preliminary data.</text>
</comment>
<dbReference type="InterPro" id="IPR043519">
    <property type="entry name" value="NT_sf"/>
</dbReference>
<dbReference type="EMBL" id="JAGKSB010000030">
    <property type="protein sequence ID" value="MBP3944589.1"/>
    <property type="molecule type" value="Genomic_DNA"/>
</dbReference>
<reference evidence="1" key="1">
    <citation type="submission" date="2021-03" db="EMBL/GenBank/DDBJ databases">
        <authorList>
            <person name="Lu T."/>
            <person name="Wang Q."/>
            <person name="Han X."/>
        </authorList>
    </citation>
    <scope>NUCLEOTIDE SEQUENCE</scope>
    <source>
        <strain evidence="1">WQ 2009</strain>
    </source>
</reference>
<evidence type="ECO:0008006" key="3">
    <source>
        <dbReference type="Google" id="ProtNLM"/>
    </source>
</evidence>
<organism evidence="1 2">
    <name type="scientific">Rhinopithecimicrobium faecis</name>
    <dbReference type="NCBI Taxonomy" id="2820698"/>
    <lineage>
        <taxon>Bacteria</taxon>
        <taxon>Pseudomonadati</taxon>
        <taxon>Bacteroidota</taxon>
        <taxon>Sphingobacteriia</taxon>
        <taxon>Sphingobacteriales</taxon>
        <taxon>Sphingobacteriaceae</taxon>
        <taxon>Rhinopithecimicrobium</taxon>
    </lineage>
</organism>
<dbReference type="SUPFAM" id="SSF81301">
    <property type="entry name" value="Nucleotidyltransferase"/>
    <property type="match status" value="1"/>
</dbReference>